<organism evidence="1">
    <name type="scientific">Cladocopium goreaui</name>
    <dbReference type="NCBI Taxonomy" id="2562237"/>
    <lineage>
        <taxon>Eukaryota</taxon>
        <taxon>Sar</taxon>
        <taxon>Alveolata</taxon>
        <taxon>Dinophyceae</taxon>
        <taxon>Suessiales</taxon>
        <taxon>Symbiodiniaceae</taxon>
        <taxon>Cladocopium</taxon>
    </lineage>
</organism>
<reference evidence="1" key="1">
    <citation type="submission" date="2022-10" db="EMBL/GenBank/DDBJ databases">
        <authorList>
            <person name="Chen Y."/>
            <person name="Dougan E. K."/>
            <person name="Chan C."/>
            <person name="Rhodes N."/>
            <person name="Thang M."/>
        </authorList>
    </citation>
    <scope>NUCLEOTIDE SEQUENCE</scope>
</reference>
<protein>
    <submittedName>
        <fullName evidence="3">DUF5672 domain-containing protein</fullName>
    </submittedName>
</protein>
<keyword evidence="4" id="KW-1185">Reference proteome</keyword>
<dbReference type="EMBL" id="CAMXCT030003073">
    <property type="protein sequence ID" value="CAL4789568.1"/>
    <property type="molecule type" value="Genomic_DNA"/>
</dbReference>
<accession>A0A9P1D3J4</accession>
<proteinExistence type="predicted"/>
<reference evidence="2" key="2">
    <citation type="submission" date="2024-04" db="EMBL/GenBank/DDBJ databases">
        <authorList>
            <person name="Chen Y."/>
            <person name="Shah S."/>
            <person name="Dougan E. K."/>
            <person name="Thang M."/>
            <person name="Chan C."/>
        </authorList>
    </citation>
    <scope>NUCLEOTIDE SEQUENCE [LARGE SCALE GENOMIC DNA]</scope>
</reference>
<evidence type="ECO:0000313" key="4">
    <source>
        <dbReference type="Proteomes" id="UP001152797"/>
    </source>
</evidence>
<gene>
    <name evidence="1" type="ORF">C1SCF055_LOCUS28222</name>
</gene>
<evidence type="ECO:0000313" key="3">
    <source>
        <dbReference type="EMBL" id="CAL4789568.1"/>
    </source>
</evidence>
<sequence length="217" mass="24983">MADLVLYTTRNLTLEELSHFRQMRSITVKLFVNSGFQSGAIQALKDGFGHKGVEEKWFDEYDWVIRLNPDVLILDDTWLLETMRNSSIDGIFQDCTVCLLHTDFFAVRPRAVNSTLVDKSKNGNAELHATKSFENIVRSRRFVWVKGGFPEHYAICRIQGGRSPVLHHHQLDQFCAKGANYFQHGFNLSMTMERQQPLENRDCKPAFIDNDRVGKCV</sequence>
<dbReference type="Proteomes" id="UP001152797">
    <property type="component" value="Unassembled WGS sequence"/>
</dbReference>
<comment type="caution">
    <text evidence="1">The sequence shown here is derived from an EMBL/GenBank/DDBJ whole genome shotgun (WGS) entry which is preliminary data.</text>
</comment>
<name>A0A9P1D3J4_9DINO</name>
<dbReference type="EMBL" id="CAMXCT020003073">
    <property type="protein sequence ID" value="CAL1155631.1"/>
    <property type="molecule type" value="Genomic_DNA"/>
</dbReference>
<dbReference type="OrthoDB" id="405918at2759"/>
<dbReference type="EMBL" id="CAMXCT010003073">
    <property type="protein sequence ID" value="CAI4002256.1"/>
    <property type="molecule type" value="Genomic_DNA"/>
</dbReference>
<evidence type="ECO:0000313" key="1">
    <source>
        <dbReference type="EMBL" id="CAI4002256.1"/>
    </source>
</evidence>
<dbReference type="AlphaFoldDB" id="A0A9P1D3J4"/>
<evidence type="ECO:0000313" key="2">
    <source>
        <dbReference type="EMBL" id="CAL1155631.1"/>
    </source>
</evidence>